<dbReference type="CDD" id="cd06981">
    <property type="entry name" value="cupin_reut_a1446"/>
    <property type="match status" value="1"/>
</dbReference>
<protein>
    <submittedName>
        <fullName evidence="2">Cupin domain-containing protein</fullName>
    </submittedName>
</protein>
<proteinExistence type="predicted"/>
<dbReference type="RefSeq" id="WP_165057564.1">
    <property type="nucleotide sequence ID" value="NZ_JAADJS010000001.1"/>
</dbReference>
<gene>
    <name evidence="2" type="ORF">GW579_03390</name>
</gene>
<dbReference type="InterPro" id="IPR011051">
    <property type="entry name" value="RmlC_Cupin_sf"/>
</dbReference>
<organism evidence="2 3">
    <name type="scientific">Rahnella contaminans</name>
    <dbReference type="NCBI Taxonomy" id="2703882"/>
    <lineage>
        <taxon>Bacteria</taxon>
        <taxon>Pseudomonadati</taxon>
        <taxon>Pseudomonadota</taxon>
        <taxon>Gammaproteobacteria</taxon>
        <taxon>Enterobacterales</taxon>
        <taxon>Yersiniaceae</taxon>
        <taxon>Rahnella</taxon>
    </lineage>
</organism>
<dbReference type="InterPro" id="IPR014710">
    <property type="entry name" value="RmlC-like_jellyroll"/>
</dbReference>
<reference evidence="2 3" key="1">
    <citation type="submission" date="2020-03" db="EMBL/GenBank/DDBJ databases">
        <title>Rahnella aceri sp. nov., isoated from traditional Jeju Makgeolli.</title>
        <authorList>
            <person name="Kim I.S."/>
            <person name="Jeon D."/>
        </authorList>
    </citation>
    <scope>NUCLEOTIDE SEQUENCE [LARGE SCALE GENOMIC DNA]</scope>
    <source>
        <strain evidence="2 3">Lac-M11</strain>
    </source>
</reference>
<dbReference type="InterPro" id="IPR013096">
    <property type="entry name" value="Cupin_2"/>
</dbReference>
<dbReference type="SUPFAM" id="SSF51182">
    <property type="entry name" value="RmlC-like cupins"/>
    <property type="match status" value="1"/>
</dbReference>
<evidence type="ECO:0000313" key="2">
    <source>
        <dbReference type="EMBL" id="NGX86130.1"/>
    </source>
</evidence>
<comment type="caution">
    <text evidence="2">The sequence shown here is derived from an EMBL/GenBank/DDBJ whole genome shotgun (WGS) entry which is preliminary data.</text>
</comment>
<accession>A0A6M2AYW8</accession>
<dbReference type="Gene3D" id="2.60.120.10">
    <property type="entry name" value="Jelly Rolls"/>
    <property type="match status" value="1"/>
</dbReference>
<sequence length="120" mass="13363">MLSNLFAGLPVTASAQEHETFDALLNMPGLRIERIVSTGQASPPDFWYCQTQSEWVTVLQGSAGLRMENETQTRVMHAGDCINIPALCKHRVEWTAANEITIWLAVHYGDIEDQSADEES</sequence>
<dbReference type="Pfam" id="PF07883">
    <property type="entry name" value="Cupin_2"/>
    <property type="match status" value="1"/>
</dbReference>
<dbReference type="AlphaFoldDB" id="A0A6M2AYW8"/>
<evidence type="ECO:0000259" key="1">
    <source>
        <dbReference type="Pfam" id="PF07883"/>
    </source>
</evidence>
<dbReference type="EMBL" id="JAADJS010000001">
    <property type="protein sequence ID" value="NGX86130.1"/>
    <property type="molecule type" value="Genomic_DNA"/>
</dbReference>
<evidence type="ECO:0000313" key="3">
    <source>
        <dbReference type="Proteomes" id="UP000476696"/>
    </source>
</evidence>
<name>A0A6M2AYW8_9GAMM</name>
<feature type="domain" description="Cupin type-2" evidence="1">
    <location>
        <begin position="49"/>
        <end position="106"/>
    </location>
</feature>
<dbReference type="Proteomes" id="UP000476696">
    <property type="component" value="Unassembled WGS sequence"/>
</dbReference>
<keyword evidence="3" id="KW-1185">Reference proteome</keyword>